<evidence type="ECO:0000313" key="3">
    <source>
        <dbReference type="Proteomes" id="UP000524237"/>
    </source>
</evidence>
<proteinExistence type="predicted"/>
<feature type="transmembrane region" description="Helical" evidence="1">
    <location>
        <begin position="113"/>
        <end position="135"/>
    </location>
</feature>
<dbReference type="Pfam" id="PF19700">
    <property type="entry name" value="DUF6198"/>
    <property type="match status" value="1"/>
</dbReference>
<comment type="caution">
    <text evidence="2">The sequence shown here is derived from an EMBL/GenBank/DDBJ whole genome shotgun (WGS) entry which is preliminary data.</text>
</comment>
<keyword evidence="1" id="KW-0812">Transmembrane</keyword>
<dbReference type="Proteomes" id="UP000524237">
    <property type="component" value="Unassembled WGS sequence"/>
</dbReference>
<feature type="transmembrane region" description="Helical" evidence="1">
    <location>
        <begin position="20"/>
        <end position="39"/>
    </location>
</feature>
<dbReference type="AlphaFoldDB" id="A0A7W3JV37"/>
<keyword evidence="3" id="KW-1185">Reference proteome</keyword>
<sequence>MIFARPPVGGAPLWRRLVQVLIGLVLYGFSAALMIRAMIGLDPWDTLHQGLSVMTAVPFGIVVIIVGAGVLLLWIPLRQKLGIGTVLNLIIIGLAIDFFLMVLPVASGLKVGLVLFVIGVALNGLAIALYVGAGLGAGPRDGLMTGLVKRTGRPVWLVRTAIEITVLVGGWMLGGTIGIGTVIYALGIGPVAHVLMPYFALDAKPGSGGNRGQALARLEAENPEGH</sequence>
<accession>A0A7W3JV37</accession>
<organism evidence="2 3">
    <name type="scientific">Alpinimonas psychrophila</name>
    <dbReference type="NCBI Taxonomy" id="748908"/>
    <lineage>
        <taxon>Bacteria</taxon>
        <taxon>Bacillati</taxon>
        <taxon>Actinomycetota</taxon>
        <taxon>Actinomycetes</taxon>
        <taxon>Micrococcales</taxon>
        <taxon>Microbacteriaceae</taxon>
        <taxon>Alpinimonas</taxon>
    </lineage>
</organism>
<evidence type="ECO:0000256" key="1">
    <source>
        <dbReference type="SAM" id="Phobius"/>
    </source>
</evidence>
<keyword evidence="1" id="KW-0472">Membrane</keyword>
<keyword evidence="1" id="KW-1133">Transmembrane helix</keyword>
<feature type="transmembrane region" description="Helical" evidence="1">
    <location>
        <begin position="156"/>
        <end position="173"/>
    </location>
</feature>
<feature type="transmembrane region" description="Helical" evidence="1">
    <location>
        <begin position="179"/>
        <end position="201"/>
    </location>
</feature>
<dbReference type="InterPro" id="IPR038750">
    <property type="entry name" value="YczE/YyaS-like"/>
</dbReference>
<dbReference type="PANTHER" id="PTHR40078">
    <property type="entry name" value="INTEGRAL MEMBRANE PROTEIN-RELATED"/>
    <property type="match status" value="1"/>
</dbReference>
<dbReference type="EMBL" id="JACGWU010000006">
    <property type="protein sequence ID" value="MBA8829700.1"/>
    <property type="molecule type" value="Genomic_DNA"/>
</dbReference>
<feature type="transmembrane region" description="Helical" evidence="1">
    <location>
        <begin position="51"/>
        <end position="74"/>
    </location>
</feature>
<evidence type="ECO:0000313" key="2">
    <source>
        <dbReference type="EMBL" id="MBA8829700.1"/>
    </source>
</evidence>
<dbReference type="RefSeq" id="WP_182485122.1">
    <property type="nucleotide sequence ID" value="NZ_JACGWU010000006.1"/>
</dbReference>
<protein>
    <submittedName>
        <fullName evidence="2">Putative membrane protein YczE</fullName>
    </submittedName>
</protein>
<gene>
    <name evidence="2" type="ORF">FB555_001816</name>
</gene>
<feature type="transmembrane region" description="Helical" evidence="1">
    <location>
        <begin position="86"/>
        <end position="107"/>
    </location>
</feature>
<reference evidence="2 3" key="1">
    <citation type="submission" date="2020-07" db="EMBL/GenBank/DDBJ databases">
        <title>Sequencing the genomes of 1000 actinobacteria strains.</title>
        <authorList>
            <person name="Klenk H.-P."/>
        </authorList>
    </citation>
    <scope>NUCLEOTIDE SEQUENCE [LARGE SCALE GENOMIC DNA]</scope>
    <source>
        <strain evidence="2 3">DSM 23737</strain>
    </source>
</reference>
<name>A0A7W3JV37_9MICO</name>
<dbReference type="PANTHER" id="PTHR40078:SF1">
    <property type="entry name" value="INTEGRAL MEMBRANE PROTEIN"/>
    <property type="match status" value="1"/>
</dbReference>